<gene>
    <name evidence="1" type="ORF">BDP81DRAFT_174145</name>
</gene>
<evidence type="ECO:0000313" key="1">
    <source>
        <dbReference type="EMBL" id="KAK1621582.1"/>
    </source>
</evidence>
<reference evidence="1" key="1">
    <citation type="submission" date="2021-06" db="EMBL/GenBank/DDBJ databases">
        <title>Comparative genomics, transcriptomics and evolutionary studies reveal genomic signatures of adaptation to plant cell wall in hemibiotrophic fungi.</title>
        <authorList>
            <consortium name="DOE Joint Genome Institute"/>
            <person name="Baroncelli R."/>
            <person name="Diaz J.F."/>
            <person name="Benocci T."/>
            <person name="Peng M."/>
            <person name="Battaglia E."/>
            <person name="Haridas S."/>
            <person name="Andreopoulos W."/>
            <person name="Labutti K."/>
            <person name="Pangilinan J."/>
            <person name="Floch G.L."/>
            <person name="Makela M.R."/>
            <person name="Henrissat B."/>
            <person name="Grigoriev I.V."/>
            <person name="Crouch J.A."/>
            <person name="De Vries R.P."/>
            <person name="Sukno S.A."/>
            <person name="Thon M.R."/>
        </authorList>
    </citation>
    <scope>NUCLEOTIDE SEQUENCE</scope>
    <source>
        <strain evidence="1">CBS 102054</strain>
    </source>
</reference>
<protein>
    <submittedName>
        <fullName evidence="1">Uncharacterized protein</fullName>
    </submittedName>
</protein>
<proteinExistence type="predicted"/>
<dbReference type="EMBL" id="JAHMHQ010000047">
    <property type="protein sequence ID" value="KAK1621582.1"/>
    <property type="molecule type" value="Genomic_DNA"/>
</dbReference>
<comment type="caution">
    <text evidence="1">The sequence shown here is derived from an EMBL/GenBank/DDBJ whole genome shotgun (WGS) entry which is preliminary data.</text>
</comment>
<sequence>MLCSLPLCRRLYQQVACLSLVSRLLRSPTPKPSRMIVNAPNTVYPPWFSSLDRQTLSHSATHRRPRAVRQSQARRMLARSIDALTALHAPNHTIDAQTHRHHHTAPDAYSLGRLFIG</sequence>
<dbReference type="RefSeq" id="XP_060437577.1">
    <property type="nucleotide sequence ID" value="XM_060582197.1"/>
</dbReference>
<evidence type="ECO:0000313" key="2">
    <source>
        <dbReference type="Proteomes" id="UP001243989"/>
    </source>
</evidence>
<keyword evidence="2" id="KW-1185">Reference proteome</keyword>
<dbReference type="AlphaFoldDB" id="A0AAI9ZBP5"/>
<dbReference type="Proteomes" id="UP001243989">
    <property type="component" value="Unassembled WGS sequence"/>
</dbReference>
<accession>A0AAI9ZBP5</accession>
<organism evidence="1 2">
    <name type="scientific">Colletotrichum phormii</name>
    <dbReference type="NCBI Taxonomy" id="359342"/>
    <lineage>
        <taxon>Eukaryota</taxon>
        <taxon>Fungi</taxon>
        <taxon>Dikarya</taxon>
        <taxon>Ascomycota</taxon>
        <taxon>Pezizomycotina</taxon>
        <taxon>Sordariomycetes</taxon>
        <taxon>Hypocreomycetidae</taxon>
        <taxon>Glomerellales</taxon>
        <taxon>Glomerellaceae</taxon>
        <taxon>Colletotrichum</taxon>
        <taxon>Colletotrichum acutatum species complex</taxon>
    </lineage>
</organism>
<name>A0AAI9ZBP5_9PEZI</name>
<dbReference type="GeneID" id="85467059"/>